<evidence type="ECO:0000256" key="1">
    <source>
        <dbReference type="SAM" id="MobiDB-lite"/>
    </source>
</evidence>
<protein>
    <submittedName>
        <fullName evidence="2">Uncharacterized protein</fullName>
    </submittedName>
</protein>
<proteinExistence type="predicted"/>
<accession>A0A645HU68</accession>
<dbReference type="EMBL" id="VSSQ01094444">
    <property type="protein sequence ID" value="MPN38923.1"/>
    <property type="molecule type" value="Genomic_DNA"/>
</dbReference>
<feature type="region of interest" description="Disordered" evidence="1">
    <location>
        <begin position="1"/>
        <end position="34"/>
    </location>
</feature>
<sequence length="159" mass="17472">MVRSSITVNERDSNTLRMLHSPSPGKKKAGHRPAALDNGWEMERVPPTHHPDCRPAPIAPPVPEFLLHTIAELSRPVYCRPAALRSFSMMDKISPECAVSTGLLATGFGLSVLGDCWASLPTGRVANGSPCRMYGWIGGFLPSPRAFSRRLRSLRKLDR</sequence>
<organism evidence="2">
    <name type="scientific">bioreactor metagenome</name>
    <dbReference type="NCBI Taxonomy" id="1076179"/>
    <lineage>
        <taxon>unclassified sequences</taxon>
        <taxon>metagenomes</taxon>
        <taxon>ecological metagenomes</taxon>
    </lineage>
</organism>
<reference evidence="2" key="1">
    <citation type="submission" date="2019-08" db="EMBL/GenBank/DDBJ databases">
        <authorList>
            <person name="Kucharzyk K."/>
            <person name="Murdoch R.W."/>
            <person name="Higgins S."/>
            <person name="Loffler F."/>
        </authorList>
    </citation>
    <scope>NUCLEOTIDE SEQUENCE</scope>
</reference>
<name>A0A645HU68_9ZZZZ</name>
<evidence type="ECO:0000313" key="2">
    <source>
        <dbReference type="EMBL" id="MPN38923.1"/>
    </source>
</evidence>
<comment type="caution">
    <text evidence="2">The sequence shown here is derived from an EMBL/GenBank/DDBJ whole genome shotgun (WGS) entry which is preliminary data.</text>
</comment>
<dbReference type="AlphaFoldDB" id="A0A645HU68"/>
<gene>
    <name evidence="2" type="ORF">SDC9_186448</name>
</gene>